<evidence type="ECO:0000256" key="1">
    <source>
        <dbReference type="ARBA" id="ARBA00022801"/>
    </source>
</evidence>
<protein>
    <recommendedName>
        <fullName evidence="3">Gylcosyl hydrolase 115 C-terminal domain-containing protein</fullName>
    </recommendedName>
</protein>
<evidence type="ECO:0000313" key="5">
    <source>
        <dbReference type="Proteomes" id="UP000092666"/>
    </source>
</evidence>
<dbReference type="EMBL" id="KV700122">
    <property type="protein sequence ID" value="OCF37683.1"/>
    <property type="molecule type" value="Genomic_DNA"/>
</dbReference>
<reference evidence="4 5" key="1">
    <citation type="submission" date="2013-07" db="EMBL/GenBank/DDBJ databases">
        <title>The Genome Sequence of Cryptococcus heveanensis BCC8398.</title>
        <authorList>
            <consortium name="The Broad Institute Genome Sequencing Platform"/>
            <person name="Cuomo C."/>
            <person name="Litvintseva A."/>
            <person name="Chen Y."/>
            <person name="Heitman J."/>
            <person name="Sun S."/>
            <person name="Springer D."/>
            <person name="Dromer F."/>
            <person name="Young S.K."/>
            <person name="Zeng Q."/>
            <person name="Gargeya S."/>
            <person name="Fitzgerald M."/>
            <person name="Abouelleil A."/>
            <person name="Alvarado L."/>
            <person name="Berlin A.M."/>
            <person name="Chapman S.B."/>
            <person name="Dewar J."/>
            <person name="Goldberg J."/>
            <person name="Griggs A."/>
            <person name="Gujja S."/>
            <person name="Hansen M."/>
            <person name="Howarth C."/>
            <person name="Imamovic A."/>
            <person name="Larimer J."/>
            <person name="McCowan C."/>
            <person name="Murphy C."/>
            <person name="Pearson M."/>
            <person name="Priest M."/>
            <person name="Roberts A."/>
            <person name="Saif S."/>
            <person name="Shea T."/>
            <person name="Sykes S."/>
            <person name="Wortman J."/>
            <person name="Nusbaum C."/>
            <person name="Birren B."/>
        </authorList>
    </citation>
    <scope>NUCLEOTIDE SEQUENCE [LARGE SCALE GENOMIC DNA]</scope>
    <source>
        <strain evidence="4 5">BCC8398</strain>
    </source>
</reference>
<dbReference type="STRING" id="1296120.A0A1B9H333"/>
<keyword evidence="1" id="KW-0378">Hydrolase</keyword>
<organism evidence="4 5">
    <name type="scientific">Kwoniella heveanensis BCC8398</name>
    <dbReference type="NCBI Taxonomy" id="1296120"/>
    <lineage>
        <taxon>Eukaryota</taxon>
        <taxon>Fungi</taxon>
        <taxon>Dikarya</taxon>
        <taxon>Basidiomycota</taxon>
        <taxon>Agaricomycotina</taxon>
        <taxon>Tremellomycetes</taxon>
        <taxon>Tremellales</taxon>
        <taxon>Cryptococcaceae</taxon>
        <taxon>Kwoniella</taxon>
    </lineage>
</organism>
<dbReference type="GO" id="GO:0016787">
    <property type="term" value="F:hydrolase activity"/>
    <property type="evidence" value="ECO:0007669"/>
    <property type="project" value="UniProtKB-KW"/>
</dbReference>
<dbReference type="InterPro" id="IPR031924">
    <property type="entry name" value="GH115"/>
</dbReference>
<dbReference type="Pfam" id="PF17829">
    <property type="entry name" value="GH115_C"/>
    <property type="match status" value="1"/>
</dbReference>
<dbReference type="Proteomes" id="UP000092666">
    <property type="component" value="Unassembled WGS sequence"/>
</dbReference>
<dbReference type="InterPro" id="IPR041437">
    <property type="entry name" value="GH115_C"/>
</dbReference>
<sequence>MRLFTLAVSACVLAVPALGLGEERVISFGDSGSDNSDTFDPNNSANQVAFSTDASRSSRDFSIASKHHDKATPLLLDSNDNEAIHIAAQTFAHDVYRVTGIKPQLYNDTLPSHVKDAIIVGSVESGLIGDLKNDPEYDDLPGKWESYHVQVVIKPLDSVDKALVVVGSDRRGTIYALYTLSEQMGVSPFHYWADVPVRPQSTIAFIADRKLSHGEPTVKYRGLFINDEHPAMWEWAARKQKVKIGEPAFTTWVYEPWLEMMLRLKANYFWPAMYASMFDVDGLEWTEDQPFPAIPGPNQVLANRMGIVMGTSHHEPMARNKPEWDRKGQGAWDWTNADFMKQWWTDGAKRAKGMETLFTLGMRGDGDMPLTGASNALVENITATQQQILGEVYETDDMSTIPQMWCMYKEVAEYYVNGLQVPEDVTVLFADDNWGNLMTVLNPDKPHKAGGGIYYHVDYVGTPRAYKWIQTINLAKTWEQMSIAAAFNTTSIWILNVGTLKPLELPVEHFMALAWDINAWPINSVNRFLRHWAAREFGEEYSEEVADIMSKYTMYASRNKAEVMNTTTFSLTNYEEAERVLAEWEAITERAGKVYDSLSEETKPAFFELVYMLCLAQTNLNKLYMAAGRNNIYAQQARTAANIFGKEAMDLFFNDWNITERFHALLDRKWDHMWDQSHINWNSHLEPEKDSLPPISWVNPMVPARQGIPVTELEYGQTSYIRVTHENSKGSWPGNTVDNCPRGEHCPLPSLLPMDPYGAKSRWIDVGAAGPKDVNFKVETDDWIKVEPNHGKIMRDASTDTRLRVSIDWSKAPEESVGQFKLYGSDLSNVTIEVPIHKYAEPESGFEGFVEGDGYVVMEAAHFSRNTSADEYAFQEVKGYGRTLSGLEMYPITTQNFTLGEGPSLEYDFWLHKSGESELNVQIGPSLNFLGLNKTLAFGVQIDDEEPFLIRPIPTEPLGFAIGRPGQTPVAIGAVPKDWIEIVKNEIRNVMFPFEFKEEGKHTLKVWGMTTGIIVERIWVDMGGISERGYSYLGPPESRRV</sequence>
<accession>A0A1B9H333</accession>
<evidence type="ECO:0000259" key="3">
    <source>
        <dbReference type="Pfam" id="PF17829"/>
    </source>
</evidence>
<dbReference type="InterPro" id="IPR029018">
    <property type="entry name" value="Hex-like_dom2"/>
</dbReference>
<feature type="domain" description="Gylcosyl hydrolase 115 C-terminal" evidence="3">
    <location>
        <begin position="848"/>
        <end position="1037"/>
    </location>
</feature>
<evidence type="ECO:0000256" key="2">
    <source>
        <dbReference type="SAM" id="SignalP"/>
    </source>
</evidence>
<dbReference type="PANTHER" id="PTHR37842:SF2">
    <property type="entry name" value="GYLCOSYL HYDROLASE 115 C-TERMINAL DOMAIN-CONTAINING PROTEIN"/>
    <property type="match status" value="1"/>
</dbReference>
<proteinExistence type="predicted"/>
<dbReference type="Gene3D" id="3.20.20.520">
    <property type="entry name" value="Glycosyl hydrolase family 115"/>
    <property type="match status" value="1"/>
</dbReference>
<dbReference type="Gene3D" id="3.30.379.10">
    <property type="entry name" value="Chitobiase/beta-hexosaminidase domain 2-like"/>
    <property type="match status" value="1"/>
</dbReference>
<feature type="chain" id="PRO_5008627524" description="Gylcosyl hydrolase 115 C-terminal domain-containing protein" evidence="2">
    <location>
        <begin position="22"/>
        <end position="1041"/>
    </location>
</feature>
<dbReference type="SUPFAM" id="SSF55545">
    <property type="entry name" value="beta-N-acetylhexosaminidase-like domain"/>
    <property type="match status" value="1"/>
</dbReference>
<dbReference type="OrthoDB" id="4849794at2759"/>
<dbReference type="Pfam" id="PF15979">
    <property type="entry name" value="Glyco_hydro_115"/>
    <property type="match status" value="1"/>
</dbReference>
<dbReference type="InterPro" id="IPR042301">
    <property type="entry name" value="GH115_sf"/>
</dbReference>
<dbReference type="Gene3D" id="2.60.120.1620">
    <property type="match status" value="1"/>
</dbReference>
<dbReference type="PANTHER" id="PTHR37842">
    <property type="match status" value="1"/>
</dbReference>
<evidence type="ECO:0000313" key="4">
    <source>
        <dbReference type="EMBL" id="OCF37683.1"/>
    </source>
</evidence>
<feature type="signal peptide" evidence="2">
    <location>
        <begin position="1"/>
        <end position="21"/>
    </location>
</feature>
<dbReference type="Gene3D" id="1.20.58.2150">
    <property type="match status" value="1"/>
</dbReference>
<keyword evidence="5" id="KW-1185">Reference proteome</keyword>
<reference evidence="5" key="2">
    <citation type="submission" date="2013-12" db="EMBL/GenBank/DDBJ databases">
        <title>Evolution of pathogenesis and genome organization in the Tremellales.</title>
        <authorList>
            <person name="Cuomo C."/>
            <person name="Litvintseva A."/>
            <person name="Heitman J."/>
            <person name="Chen Y."/>
            <person name="Sun S."/>
            <person name="Springer D."/>
            <person name="Dromer F."/>
            <person name="Young S."/>
            <person name="Zeng Q."/>
            <person name="Chapman S."/>
            <person name="Gujja S."/>
            <person name="Saif S."/>
            <person name="Birren B."/>
        </authorList>
    </citation>
    <scope>NUCLEOTIDE SEQUENCE [LARGE SCALE GENOMIC DNA]</scope>
    <source>
        <strain evidence="5">BCC8398</strain>
    </source>
</reference>
<dbReference type="AlphaFoldDB" id="A0A1B9H333"/>
<name>A0A1B9H333_9TREE</name>
<gene>
    <name evidence="4" type="ORF">I316_00810</name>
</gene>
<keyword evidence="2" id="KW-0732">Signal</keyword>